<feature type="transmembrane region" description="Helical" evidence="6">
    <location>
        <begin position="274"/>
        <end position="300"/>
    </location>
</feature>
<dbReference type="HOGENOM" id="CLU_008455_11_1_1"/>
<feature type="transmembrane region" description="Helical" evidence="6">
    <location>
        <begin position="431"/>
        <end position="450"/>
    </location>
</feature>
<evidence type="ECO:0000256" key="5">
    <source>
        <dbReference type="SAM" id="MobiDB-lite"/>
    </source>
</evidence>
<feature type="transmembrane region" description="Helical" evidence="6">
    <location>
        <begin position="524"/>
        <end position="543"/>
    </location>
</feature>
<feature type="transmembrane region" description="Helical" evidence="6">
    <location>
        <begin position="391"/>
        <end position="410"/>
    </location>
</feature>
<feature type="transmembrane region" description="Helical" evidence="6">
    <location>
        <begin position="113"/>
        <end position="129"/>
    </location>
</feature>
<sequence>MWSVVQYRRIGKHVEREWQNQSHQQGSSSSNRDSTVLDVEAGPGLRTVDSQDTREEPATERPTDPTMRNLEKHGHAESEHDGGVENGRKKVVVRLRGDADPLDPRNWSLAARAKNIAILSFLIFSQGWASGADSMANTRMSAAYGVSKVAANLSQAMYLFGIGSGCLFCGPLSETVGRNPVYLGCTFCYLCFVLGCAFTSNLGGRIVCRYFGGLFASAALGINGASVGDQFRPVKRAFVFPIIAWANVAAPMLAPVAGGWLVQDPRRSWHWPDWVTLAISSAAFVVALLFLPETYLPVLLDWRARHLRRVAAADSSPYTYVSEHAGKAPLARRLRDTLAMPAVYFKTEPVVAVLGSYLVLVYILLFSFLSGFDYIFQRTYGLSDGRTGSCFASIAAGSTAFTLLSAPALFRWSRAKTHHVRQAPVKPEYRLWPAIVTSPLLPVSLFWLGWTNYASVSIWAGLAACFGFGVVATALYVSSYEYIVDSYTEHSAVALASITMARYLIAGTMVVAARPMYEGIGVHWTMTLLGCLALPLTPAPLLLKWYGEKLRAKSPLAQSP</sequence>
<gene>
    <name evidence="8" type="ORF">PV04_07989</name>
</gene>
<comment type="subcellular location">
    <subcellularLocation>
        <location evidence="1">Membrane</location>
        <topology evidence="1">Multi-pass membrane protein</topology>
    </subcellularLocation>
</comment>
<dbReference type="Proteomes" id="UP000054266">
    <property type="component" value="Unassembled WGS sequence"/>
</dbReference>
<dbReference type="SUPFAM" id="SSF103473">
    <property type="entry name" value="MFS general substrate transporter"/>
    <property type="match status" value="1"/>
</dbReference>
<proteinExistence type="predicted"/>
<reference evidence="8 9" key="1">
    <citation type="submission" date="2015-01" db="EMBL/GenBank/DDBJ databases">
        <title>The Genome Sequence of Capronia semiimmersa CBS27337.</title>
        <authorList>
            <consortium name="The Broad Institute Genomics Platform"/>
            <person name="Cuomo C."/>
            <person name="de Hoog S."/>
            <person name="Gorbushina A."/>
            <person name="Stielow B."/>
            <person name="Teixiera M."/>
            <person name="Abouelleil A."/>
            <person name="Chapman S.B."/>
            <person name="Priest M."/>
            <person name="Young S.K."/>
            <person name="Wortman J."/>
            <person name="Nusbaum C."/>
            <person name="Birren B."/>
        </authorList>
    </citation>
    <scope>NUCLEOTIDE SEQUENCE [LARGE SCALE GENOMIC DNA]</scope>
    <source>
        <strain evidence="8 9">CBS 27337</strain>
    </source>
</reference>
<feature type="transmembrane region" description="Helical" evidence="6">
    <location>
        <begin position="492"/>
        <end position="512"/>
    </location>
</feature>
<dbReference type="InterPro" id="IPR036259">
    <property type="entry name" value="MFS_trans_sf"/>
</dbReference>
<evidence type="ECO:0000256" key="3">
    <source>
        <dbReference type="ARBA" id="ARBA00022989"/>
    </source>
</evidence>
<feature type="domain" description="Major facilitator superfamily (MFS) profile" evidence="7">
    <location>
        <begin position="115"/>
        <end position="560"/>
    </location>
</feature>
<dbReference type="STRING" id="5601.A0A0D2DUJ1"/>
<feature type="transmembrane region" description="Helical" evidence="6">
    <location>
        <begin position="181"/>
        <end position="200"/>
    </location>
</feature>
<keyword evidence="3 6" id="KW-1133">Transmembrane helix</keyword>
<feature type="transmembrane region" description="Helical" evidence="6">
    <location>
        <begin position="456"/>
        <end position="480"/>
    </location>
</feature>
<evidence type="ECO:0000256" key="2">
    <source>
        <dbReference type="ARBA" id="ARBA00022692"/>
    </source>
</evidence>
<feature type="transmembrane region" description="Helical" evidence="6">
    <location>
        <begin position="237"/>
        <end position="262"/>
    </location>
</feature>
<dbReference type="PANTHER" id="PTHR23502:SF188">
    <property type="entry name" value="MAJOR FACILITATOR SUPERFAMILY (MFS) PROFILE DOMAIN-CONTAINING PROTEIN"/>
    <property type="match status" value="1"/>
</dbReference>
<organism evidence="8 9">
    <name type="scientific">Phialophora macrospora</name>
    <dbReference type="NCBI Taxonomy" id="1851006"/>
    <lineage>
        <taxon>Eukaryota</taxon>
        <taxon>Fungi</taxon>
        <taxon>Dikarya</taxon>
        <taxon>Ascomycota</taxon>
        <taxon>Pezizomycotina</taxon>
        <taxon>Eurotiomycetes</taxon>
        <taxon>Chaetothyriomycetidae</taxon>
        <taxon>Chaetothyriales</taxon>
        <taxon>Herpotrichiellaceae</taxon>
        <taxon>Phialophora</taxon>
    </lineage>
</organism>
<evidence type="ECO:0000256" key="6">
    <source>
        <dbReference type="SAM" id="Phobius"/>
    </source>
</evidence>
<evidence type="ECO:0000259" key="7">
    <source>
        <dbReference type="PROSITE" id="PS50850"/>
    </source>
</evidence>
<dbReference type="Gene3D" id="1.20.1250.20">
    <property type="entry name" value="MFS general substrate transporter like domains"/>
    <property type="match status" value="1"/>
</dbReference>
<dbReference type="InterPro" id="IPR020846">
    <property type="entry name" value="MFS_dom"/>
</dbReference>
<evidence type="ECO:0000313" key="8">
    <source>
        <dbReference type="EMBL" id="KIW65762.1"/>
    </source>
</evidence>
<evidence type="ECO:0000256" key="4">
    <source>
        <dbReference type="ARBA" id="ARBA00023136"/>
    </source>
</evidence>
<keyword evidence="4 6" id="KW-0472">Membrane</keyword>
<name>A0A0D2DUJ1_9EURO</name>
<feature type="transmembrane region" description="Helical" evidence="6">
    <location>
        <begin position="206"/>
        <end position="225"/>
    </location>
</feature>
<feature type="transmembrane region" description="Helical" evidence="6">
    <location>
        <begin position="350"/>
        <end position="371"/>
    </location>
</feature>
<keyword evidence="2 6" id="KW-0812">Transmembrane</keyword>
<dbReference type="PANTHER" id="PTHR23502">
    <property type="entry name" value="MAJOR FACILITATOR SUPERFAMILY"/>
    <property type="match status" value="1"/>
</dbReference>
<evidence type="ECO:0000313" key="9">
    <source>
        <dbReference type="Proteomes" id="UP000054266"/>
    </source>
</evidence>
<feature type="region of interest" description="Disordered" evidence="5">
    <location>
        <begin position="16"/>
        <end position="88"/>
    </location>
</feature>
<feature type="compositionally biased region" description="Low complexity" evidence="5">
    <location>
        <begin position="19"/>
        <end position="31"/>
    </location>
</feature>
<feature type="compositionally biased region" description="Basic and acidic residues" evidence="5">
    <location>
        <begin position="49"/>
        <end position="88"/>
    </location>
</feature>
<dbReference type="Pfam" id="PF07690">
    <property type="entry name" value="MFS_1"/>
    <property type="match status" value="1"/>
</dbReference>
<dbReference type="PROSITE" id="PS50850">
    <property type="entry name" value="MFS"/>
    <property type="match status" value="1"/>
</dbReference>
<dbReference type="AlphaFoldDB" id="A0A0D2DUJ1"/>
<protein>
    <recommendedName>
        <fullName evidence="7">Major facilitator superfamily (MFS) profile domain-containing protein</fullName>
    </recommendedName>
</protein>
<accession>A0A0D2DUJ1</accession>
<dbReference type="InterPro" id="IPR011701">
    <property type="entry name" value="MFS"/>
</dbReference>
<dbReference type="EMBL" id="KN846960">
    <property type="protein sequence ID" value="KIW65762.1"/>
    <property type="molecule type" value="Genomic_DNA"/>
</dbReference>
<feature type="transmembrane region" description="Helical" evidence="6">
    <location>
        <begin position="149"/>
        <end position="169"/>
    </location>
</feature>
<dbReference type="GO" id="GO:0022857">
    <property type="term" value="F:transmembrane transporter activity"/>
    <property type="evidence" value="ECO:0007669"/>
    <property type="project" value="InterPro"/>
</dbReference>
<dbReference type="GO" id="GO:0005886">
    <property type="term" value="C:plasma membrane"/>
    <property type="evidence" value="ECO:0007669"/>
    <property type="project" value="TreeGrafter"/>
</dbReference>
<keyword evidence="9" id="KW-1185">Reference proteome</keyword>
<evidence type="ECO:0000256" key="1">
    <source>
        <dbReference type="ARBA" id="ARBA00004141"/>
    </source>
</evidence>